<accession>A0A2V4A7A6</accession>
<sequence length="54" mass="6319">MTDIEILYKIYFQTNVYVDRVELNGKVLSNFTLKHTVIMNGGEIIFYMSKTAKK</sequence>
<organism evidence="2 3">
    <name type="scientific">Marinifilum breve</name>
    <dbReference type="NCBI Taxonomy" id="2184082"/>
    <lineage>
        <taxon>Bacteria</taxon>
        <taxon>Pseudomonadati</taxon>
        <taxon>Bacteroidota</taxon>
        <taxon>Bacteroidia</taxon>
        <taxon>Marinilabiliales</taxon>
        <taxon>Marinifilaceae</taxon>
    </lineage>
</organism>
<dbReference type="EMBL" id="QFLI01000001">
    <property type="protein sequence ID" value="PXY03260.1"/>
    <property type="molecule type" value="Genomic_DNA"/>
</dbReference>
<evidence type="ECO:0000313" key="3">
    <source>
        <dbReference type="Proteomes" id="UP000248079"/>
    </source>
</evidence>
<evidence type="ECO:0000259" key="1">
    <source>
        <dbReference type="Pfam" id="PF07971"/>
    </source>
</evidence>
<evidence type="ECO:0000313" key="2">
    <source>
        <dbReference type="EMBL" id="PXY03260.1"/>
    </source>
</evidence>
<dbReference type="OrthoDB" id="5438497at2"/>
<dbReference type="Proteomes" id="UP000248079">
    <property type="component" value="Unassembled WGS sequence"/>
</dbReference>
<comment type="caution">
    <text evidence="2">The sequence shown here is derived from an EMBL/GenBank/DDBJ whole genome shotgun (WGS) entry which is preliminary data.</text>
</comment>
<protein>
    <recommendedName>
        <fullName evidence="1">Glycosyl hydrolase family 92 domain-containing protein</fullName>
    </recommendedName>
</protein>
<dbReference type="Gene3D" id="3.30.2080.10">
    <property type="entry name" value="GH92 mannosidase domain"/>
    <property type="match status" value="1"/>
</dbReference>
<dbReference type="InterPro" id="IPR012939">
    <property type="entry name" value="Glyco_hydro_92"/>
</dbReference>
<name>A0A2V4A7A6_9BACT</name>
<gene>
    <name evidence="2" type="ORF">DF185_01590</name>
</gene>
<keyword evidence="3" id="KW-1185">Reference proteome</keyword>
<proteinExistence type="predicted"/>
<dbReference type="Pfam" id="PF07971">
    <property type="entry name" value="Glyco_hydro_92"/>
    <property type="match status" value="1"/>
</dbReference>
<dbReference type="AlphaFoldDB" id="A0A2V4A7A6"/>
<reference evidence="2 3" key="1">
    <citation type="submission" date="2018-05" db="EMBL/GenBank/DDBJ databases">
        <title>Marinifilum breve JC075T sp. nov., a marine bacterium isolated from Yongle Blue Hole in the South China Sea.</title>
        <authorList>
            <person name="Fu T."/>
        </authorList>
    </citation>
    <scope>NUCLEOTIDE SEQUENCE [LARGE SCALE GENOMIC DNA]</scope>
    <source>
        <strain evidence="2 3">JC075</strain>
    </source>
</reference>
<feature type="domain" description="Glycosyl hydrolase family 92" evidence="1">
    <location>
        <begin position="13"/>
        <end position="49"/>
    </location>
</feature>